<evidence type="ECO:0000256" key="6">
    <source>
        <dbReference type="ARBA" id="ARBA00022781"/>
    </source>
</evidence>
<dbReference type="InterPro" id="IPR004878">
    <property type="entry name" value="Otopetrin"/>
</dbReference>
<comment type="similarity">
    <text evidence="2">Belongs to the otopetrin family.</text>
</comment>
<evidence type="ECO:0000256" key="11">
    <source>
        <dbReference type="SAM" id="Phobius"/>
    </source>
</evidence>
<evidence type="ECO:0000313" key="12">
    <source>
        <dbReference type="EMBL" id="KAK9508461.1"/>
    </source>
</evidence>
<dbReference type="AlphaFoldDB" id="A0AAW1DBQ3"/>
<evidence type="ECO:0000256" key="9">
    <source>
        <dbReference type="ARBA" id="ARBA00023136"/>
    </source>
</evidence>
<keyword evidence="7 11" id="KW-1133">Transmembrane helix</keyword>
<reference evidence="12 13" key="1">
    <citation type="submission" date="2022-12" db="EMBL/GenBank/DDBJ databases">
        <title>Chromosome-level genome assembly of true bugs.</title>
        <authorList>
            <person name="Ma L."/>
            <person name="Li H."/>
        </authorList>
    </citation>
    <scope>NUCLEOTIDE SEQUENCE [LARGE SCALE GENOMIC DNA]</scope>
    <source>
        <strain evidence="12">Lab_2022b</strain>
    </source>
</reference>
<keyword evidence="8" id="KW-0406">Ion transport</keyword>
<organism evidence="12 13">
    <name type="scientific">Rhynocoris fuscipes</name>
    <dbReference type="NCBI Taxonomy" id="488301"/>
    <lineage>
        <taxon>Eukaryota</taxon>
        <taxon>Metazoa</taxon>
        <taxon>Ecdysozoa</taxon>
        <taxon>Arthropoda</taxon>
        <taxon>Hexapoda</taxon>
        <taxon>Insecta</taxon>
        <taxon>Pterygota</taxon>
        <taxon>Neoptera</taxon>
        <taxon>Paraneoptera</taxon>
        <taxon>Hemiptera</taxon>
        <taxon>Heteroptera</taxon>
        <taxon>Panheteroptera</taxon>
        <taxon>Cimicomorpha</taxon>
        <taxon>Reduviidae</taxon>
        <taxon>Harpactorinae</taxon>
        <taxon>Harpactorini</taxon>
        <taxon>Rhynocoris</taxon>
    </lineage>
</organism>
<keyword evidence="6" id="KW-0375">Hydrogen ion transport</keyword>
<evidence type="ECO:0000256" key="7">
    <source>
        <dbReference type="ARBA" id="ARBA00022989"/>
    </source>
</evidence>
<keyword evidence="10" id="KW-0407">Ion channel</keyword>
<dbReference type="PANTHER" id="PTHR21522">
    <property type="entry name" value="PROTON CHANNEL OTOP"/>
    <property type="match status" value="1"/>
</dbReference>
<feature type="transmembrane region" description="Helical" evidence="11">
    <location>
        <begin position="74"/>
        <end position="94"/>
    </location>
</feature>
<evidence type="ECO:0000256" key="1">
    <source>
        <dbReference type="ARBA" id="ARBA00004651"/>
    </source>
</evidence>
<feature type="transmembrane region" description="Helical" evidence="11">
    <location>
        <begin position="106"/>
        <end position="126"/>
    </location>
</feature>
<accession>A0AAW1DBQ3</accession>
<evidence type="ECO:0000313" key="13">
    <source>
        <dbReference type="Proteomes" id="UP001461498"/>
    </source>
</evidence>
<dbReference type="Proteomes" id="UP001461498">
    <property type="component" value="Unassembled WGS sequence"/>
</dbReference>
<gene>
    <name evidence="12" type="ORF">O3M35_006014</name>
</gene>
<comment type="subcellular location">
    <subcellularLocation>
        <location evidence="1">Cell membrane</location>
        <topology evidence="1">Multi-pass membrane protein</topology>
    </subcellularLocation>
</comment>
<keyword evidence="9 11" id="KW-0472">Membrane</keyword>
<dbReference type="Pfam" id="PF03189">
    <property type="entry name" value="Otopetrin"/>
    <property type="match status" value="1"/>
</dbReference>
<dbReference type="EMBL" id="JAPXFL010000003">
    <property type="protein sequence ID" value="KAK9508461.1"/>
    <property type="molecule type" value="Genomic_DNA"/>
</dbReference>
<keyword evidence="5 11" id="KW-0812">Transmembrane</keyword>
<evidence type="ECO:0000256" key="3">
    <source>
        <dbReference type="ARBA" id="ARBA00022448"/>
    </source>
</evidence>
<evidence type="ECO:0000256" key="4">
    <source>
        <dbReference type="ARBA" id="ARBA00022475"/>
    </source>
</evidence>
<evidence type="ECO:0000256" key="2">
    <source>
        <dbReference type="ARBA" id="ARBA00006513"/>
    </source>
</evidence>
<evidence type="ECO:0000256" key="10">
    <source>
        <dbReference type="ARBA" id="ARBA00023303"/>
    </source>
</evidence>
<sequence>MGRLVHTASPYLYPCTIEYSLICTVILYALWSNVCGNSQMLRHNSAYGNKSPKPVTGYTSQHFTVDCANSNKGLFASILVLVLTIISLIMFLVLIKEKDYRTMAKFQVNLWELILYILCTTATLIATYRIRKLKYDSSRHIELDTALLVMAQIGLYVYFIFSLLAGYLTKEMVKKPNIFIISLFALIQSSIQTLFIVDAWWRRCSTLETARSKPGRQLVTFLLLSNIAMWAINHLENARPDFHPIELQFYGIWTWTIVTHISMPLAVFYRFHSTVCLCEIWKTAYKYKH</sequence>
<proteinExistence type="inferred from homology"/>
<comment type="caution">
    <text evidence="12">The sequence shown here is derived from an EMBL/GenBank/DDBJ whole genome shotgun (WGS) entry which is preliminary data.</text>
</comment>
<keyword evidence="13" id="KW-1185">Reference proteome</keyword>
<evidence type="ECO:0000256" key="8">
    <source>
        <dbReference type="ARBA" id="ARBA00023065"/>
    </source>
</evidence>
<protein>
    <submittedName>
        <fullName evidence="12">Uncharacterized protein</fullName>
    </submittedName>
</protein>
<dbReference type="GO" id="GO:0005886">
    <property type="term" value="C:plasma membrane"/>
    <property type="evidence" value="ECO:0007669"/>
    <property type="project" value="UniProtKB-SubCell"/>
</dbReference>
<keyword evidence="4" id="KW-1003">Cell membrane</keyword>
<keyword evidence="3" id="KW-0813">Transport</keyword>
<name>A0AAW1DBQ3_9HEMI</name>
<dbReference type="PANTHER" id="PTHR21522:SF30">
    <property type="entry name" value="GH01206P"/>
    <property type="match status" value="1"/>
</dbReference>
<feature type="transmembrane region" description="Helical" evidence="11">
    <location>
        <begin position="12"/>
        <end position="31"/>
    </location>
</feature>
<feature type="transmembrane region" description="Helical" evidence="11">
    <location>
        <begin position="178"/>
        <end position="197"/>
    </location>
</feature>
<dbReference type="GO" id="GO:0015252">
    <property type="term" value="F:proton channel activity"/>
    <property type="evidence" value="ECO:0007669"/>
    <property type="project" value="InterPro"/>
</dbReference>
<evidence type="ECO:0000256" key="5">
    <source>
        <dbReference type="ARBA" id="ARBA00022692"/>
    </source>
</evidence>
<feature type="transmembrane region" description="Helical" evidence="11">
    <location>
        <begin position="146"/>
        <end position="166"/>
    </location>
</feature>
<feature type="transmembrane region" description="Helical" evidence="11">
    <location>
        <begin position="247"/>
        <end position="269"/>
    </location>
</feature>